<dbReference type="FunFam" id="3.30.70.270:FF:000001">
    <property type="entry name" value="Diguanylate cyclase domain protein"/>
    <property type="match status" value="1"/>
</dbReference>
<dbReference type="SMART" id="SM00267">
    <property type="entry name" value="GGDEF"/>
    <property type="match status" value="1"/>
</dbReference>
<evidence type="ECO:0000259" key="5">
    <source>
        <dbReference type="PROSITE" id="PS50883"/>
    </source>
</evidence>
<organism evidence="7 8">
    <name type="scientific">Candidatus Brocadia sapporoensis</name>
    <dbReference type="NCBI Taxonomy" id="392547"/>
    <lineage>
        <taxon>Bacteria</taxon>
        <taxon>Pseudomonadati</taxon>
        <taxon>Planctomycetota</taxon>
        <taxon>Candidatus Brocadiia</taxon>
        <taxon>Candidatus Brocadiales</taxon>
        <taxon>Candidatus Brocadiaceae</taxon>
        <taxon>Candidatus Brocadia</taxon>
    </lineage>
</organism>
<dbReference type="InterPro" id="IPR000160">
    <property type="entry name" value="GGDEF_dom"/>
</dbReference>
<dbReference type="SUPFAM" id="SSF55073">
    <property type="entry name" value="Nucleotide cyclase"/>
    <property type="match status" value="1"/>
</dbReference>
<sequence>MARIQKIPRGMEKVMSKKKLKILLVDDDEDDYVITKDLLSEIRWMKFDLYWEKTHENVLKLLNDNQFDLCLFDYRLGSKTGLDLLQEVVKNGYKGPVIILTGQGDYEIDKEVMKAGASDYLVKEQICSSLLERSIRHALERKRTEEALVASKDYAENLINSSIDMIIATNTDRLITEFNPAAQMVFEYNKYDVLYKPFRILFADGNEWQHINRKIEQKGCFSGEVIKKKKNGETFHSYLSASVLRDLKGGEVGIISISRDITVQKRLEAQLLYNAFHDSLTGLPNRKLFMNHLEKVIRLSQMDKGFLFAVLFLDIDRFKVINDSLGHAIGDKLLISIAERLKECLRHNDIVARFGGDEFVILLSDIKESSCAKVIAEKILNKLKEPFCLDGHSVFTGTSIGIVLSEEYYDRPEDILRDADTVMYRAKMNGRSNYAMFDKEMHAHAVKTLQMEADLQRAIVNNEFKLYYQPIVSLADGNITGVESLIRWEHPQKGLVSPAEFIPLAEETGMIESIGRWVIKESLSQSKIWHNVEYSNVSLSVNVSARQFRSHNLPEIIRRILEETGMDSMAFDLEITESTVMEDMDRSIKTLEELNSMGVKIMLDDFGTGFSAINNLRFLPVNGIKIDLSLTKDIATSPGAATIAKAIINMAHGLNKKVIAEGVETDAQLEFLRSHNCDMAQGYLFGRPMPASELVRILEKNSMHYKISNDKKSVSTEHPFERALLTHFRHHLLPHNYAS</sequence>
<dbReference type="InterPro" id="IPR001610">
    <property type="entry name" value="PAC"/>
</dbReference>
<dbReference type="RefSeq" id="WP_070066086.1">
    <property type="nucleotide sequence ID" value="NZ_MJUW02000021.1"/>
</dbReference>
<dbReference type="NCBIfam" id="TIGR00254">
    <property type="entry name" value="GGDEF"/>
    <property type="match status" value="1"/>
</dbReference>
<evidence type="ECO:0000259" key="3">
    <source>
        <dbReference type="PROSITE" id="PS50110"/>
    </source>
</evidence>
<dbReference type="FunFam" id="3.20.20.450:FF:000001">
    <property type="entry name" value="Cyclic di-GMP phosphodiesterase yahA"/>
    <property type="match status" value="1"/>
</dbReference>
<dbReference type="Proteomes" id="UP000242219">
    <property type="component" value="Unassembled WGS sequence"/>
</dbReference>
<dbReference type="CDD" id="cd01948">
    <property type="entry name" value="EAL"/>
    <property type="match status" value="1"/>
</dbReference>
<dbReference type="InterPro" id="IPR043128">
    <property type="entry name" value="Rev_trsase/Diguanyl_cyclase"/>
</dbReference>
<dbReference type="PANTHER" id="PTHR44757">
    <property type="entry name" value="DIGUANYLATE CYCLASE DGCP"/>
    <property type="match status" value="1"/>
</dbReference>
<dbReference type="Gene3D" id="3.40.50.2300">
    <property type="match status" value="1"/>
</dbReference>
<dbReference type="CDD" id="cd00156">
    <property type="entry name" value="REC"/>
    <property type="match status" value="1"/>
</dbReference>
<dbReference type="NCBIfam" id="TIGR00229">
    <property type="entry name" value="sensory_box"/>
    <property type="match status" value="1"/>
</dbReference>
<dbReference type="CDD" id="cd01949">
    <property type="entry name" value="GGDEF"/>
    <property type="match status" value="1"/>
</dbReference>
<dbReference type="InterPro" id="IPR000700">
    <property type="entry name" value="PAS-assoc_C"/>
</dbReference>
<evidence type="ECO:0008006" key="9">
    <source>
        <dbReference type="Google" id="ProtNLM"/>
    </source>
</evidence>
<dbReference type="GO" id="GO:0071111">
    <property type="term" value="F:cyclic-guanylate-specific phosphodiesterase activity"/>
    <property type="evidence" value="ECO:0007669"/>
    <property type="project" value="UniProtKB-EC"/>
</dbReference>
<evidence type="ECO:0000313" key="7">
    <source>
        <dbReference type="EMBL" id="OQD46724.1"/>
    </source>
</evidence>
<dbReference type="SUPFAM" id="SSF141868">
    <property type="entry name" value="EAL domain-like"/>
    <property type="match status" value="1"/>
</dbReference>
<dbReference type="Gene3D" id="3.30.450.20">
    <property type="entry name" value="PAS domain"/>
    <property type="match status" value="1"/>
</dbReference>
<evidence type="ECO:0000256" key="1">
    <source>
        <dbReference type="ARBA" id="ARBA00051114"/>
    </source>
</evidence>
<keyword evidence="8" id="KW-1185">Reference proteome</keyword>
<accession>A0A1V6M2T2</accession>
<dbReference type="Pfam" id="PF00990">
    <property type="entry name" value="GGDEF"/>
    <property type="match status" value="1"/>
</dbReference>
<dbReference type="CDD" id="cd00130">
    <property type="entry name" value="PAS"/>
    <property type="match status" value="1"/>
</dbReference>
<dbReference type="Pfam" id="PF00563">
    <property type="entry name" value="EAL"/>
    <property type="match status" value="1"/>
</dbReference>
<evidence type="ECO:0000259" key="6">
    <source>
        <dbReference type="PROSITE" id="PS50887"/>
    </source>
</evidence>
<dbReference type="Pfam" id="PF13426">
    <property type="entry name" value="PAS_9"/>
    <property type="match status" value="1"/>
</dbReference>
<dbReference type="InterPro" id="IPR011006">
    <property type="entry name" value="CheY-like_superfamily"/>
</dbReference>
<dbReference type="InterPro" id="IPR001633">
    <property type="entry name" value="EAL_dom"/>
</dbReference>
<dbReference type="AlphaFoldDB" id="A0A1V6M2T2"/>
<dbReference type="GO" id="GO:0071732">
    <property type="term" value="P:cellular response to nitric oxide"/>
    <property type="evidence" value="ECO:0007669"/>
    <property type="project" value="UniProtKB-ARBA"/>
</dbReference>
<dbReference type="InterPro" id="IPR035919">
    <property type="entry name" value="EAL_sf"/>
</dbReference>
<dbReference type="PROSITE" id="PS50887">
    <property type="entry name" value="GGDEF"/>
    <property type="match status" value="1"/>
</dbReference>
<feature type="domain" description="GGDEF" evidence="6">
    <location>
        <begin position="306"/>
        <end position="439"/>
    </location>
</feature>
<protein>
    <recommendedName>
        <fullName evidence="9">Diguanylate cyclase</fullName>
    </recommendedName>
</protein>
<feature type="domain" description="Response regulatory" evidence="3">
    <location>
        <begin position="21"/>
        <end position="138"/>
    </location>
</feature>
<dbReference type="SUPFAM" id="SSF55785">
    <property type="entry name" value="PYP-like sensor domain (PAS domain)"/>
    <property type="match status" value="1"/>
</dbReference>
<dbReference type="Gene3D" id="3.30.70.270">
    <property type="match status" value="1"/>
</dbReference>
<feature type="domain" description="PAC" evidence="4">
    <location>
        <begin position="221"/>
        <end position="273"/>
    </location>
</feature>
<dbReference type="PROSITE" id="PS50110">
    <property type="entry name" value="RESPONSE_REGULATORY"/>
    <property type="match status" value="1"/>
</dbReference>
<dbReference type="SMART" id="SM00052">
    <property type="entry name" value="EAL"/>
    <property type="match status" value="1"/>
</dbReference>
<evidence type="ECO:0000259" key="4">
    <source>
        <dbReference type="PROSITE" id="PS50113"/>
    </source>
</evidence>
<dbReference type="SMART" id="SM00086">
    <property type="entry name" value="PAC"/>
    <property type="match status" value="1"/>
</dbReference>
<dbReference type="SUPFAM" id="SSF52172">
    <property type="entry name" value="CheY-like"/>
    <property type="match status" value="1"/>
</dbReference>
<comment type="catalytic activity">
    <reaction evidence="1">
        <text>3',3'-c-di-GMP + H2O = 5'-phosphoguanylyl(3'-&gt;5')guanosine + H(+)</text>
        <dbReference type="Rhea" id="RHEA:24902"/>
        <dbReference type="ChEBI" id="CHEBI:15377"/>
        <dbReference type="ChEBI" id="CHEBI:15378"/>
        <dbReference type="ChEBI" id="CHEBI:58754"/>
        <dbReference type="ChEBI" id="CHEBI:58805"/>
        <dbReference type="EC" id="3.1.4.52"/>
    </reaction>
    <physiologicalReaction direction="left-to-right" evidence="1">
        <dbReference type="Rhea" id="RHEA:24903"/>
    </physiologicalReaction>
</comment>
<dbReference type="EMBL" id="MJUW02000021">
    <property type="protein sequence ID" value="OQD46724.1"/>
    <property type="molecule type" value="Genomic_DNA"/>
</dbReference>
<dbReference type="PROSITE" id="PS50113">
    <property type="entry name" value="PAC"/>
    <property type="match status" value="1"/>
</dbReference>
<dbReference type="InterPro" id="IPR035965">
    <property type="entry name" value="PAS-like_dom_sf"/>
</dbReference>
<proteinExistence type="predicted"/>
<dbReference type="Pfam" id="PF00072">
    <property type="entry name" value="Response_reg"/>
    <property type="match status" value="1"/>
</dbReference>
<evidence type="ECO:0000256" key="2">
    <source>
        <dbReference type="PROSITE-ProRule" id="PRU00169"/>
    </source>
</evidence>
<dbReference type="PANTHER" id="PTHR44757:SF2">
    <property type="entry name" value="BIOFILM ARCHITECTURE MAINTENANCE PROTEIN MBAA"/>
    <property type="match status" value="1"/>
</dbReference>
<evidence type="ECO:0000313" key="8">
    <source>
        <dbReference type="Proteomes" id="UP000242219"/>
    </source>
</evidence>
<dbReference type="InterPro" id="IPR001789">
    <property type="entry name" value="Sig_transdc_resp-reg_receiver"/>
</dbReference>
<dbReference type="GO" id="GO:0000160">
    <property type="term" value="P:phosphorelay signal transduction system"/>
    <property type="evidence" value="ECO:0007669"/>
    <property type="project" value="InterPro"/>
</dbReference>
<dbReference type="InterPro" id="IPR052155">
    <property type="entry name" value="Biofilm_reg_signaling"/>
</dbReference>
<dbReference type="PROSITE" id="PS50883">
    <property type="entry name" value="EAL"/>
    <property type="match status" value="1"/>
</dbReference>
<keyword evidence="2" id="KW-0597">Phosphoprotein</keyword>
<name>A0A1V6M2T2_9BACT</name>
<dbReference type="InterPro" id="IPR029787">
    <property type="entry name" value="Nucleotide_cyclase"/>
</dbReference>
<reference evidence="7 8" key="1">
    <citation type="journal article" date="2016" name="Genome Announc.">
        <title>Draft Genome Sequence of the Anaerobic Ammonium-Oxidizing Bacterium 'Candidatus Brocadia sp. 40'.</title>
        <authorList>
            <person name="Ali M."/>
            <person name="Haroon M.F."/>
            <person name="Narita Y."/>
            <person name="Zhang L."/>
            <person name="Rangel Shaw D."/>
            <person name="Okabe S."/>
            <person name="Saikaly P.E."/>
        </authorList>
    </citation>
    <scope>NUCLEOTIDE SEQUENCE [LARGE SCALE GENOMIC DNA]</scope>
    <source>
        <strain evidence="7 8">40</strain>
    </source>
</reference>
<comment type="caution">
    <text evidence="7">The sequence shown here is derived from an EMBL/GenBank/DDBJ whole genome shotgun (WGS) entry which is preliminary data.</text>
</comment>
<dbReference type="InterPro" id="IPR000014">
    <property type="entry name" value="PAS"/>
</dbReference>
<gene>
    <name evidence="7" type="ORF">BIY37_01560</name>
</gene>
<dbReference type="Gene3D" id="3.20.20.450">
    <property type="entry name" value="EAL domain"/>
    <property type="match status" value="1"/>
</dbReference>
<dbReference type="SMART" id="SM00448">
    <property type="entry name" value="REC"/>
    <property type="match status" value="1"/>
</dbReference>
<feature type="modified residue" description="4-aspartylphosphate" evidence="2">
    <location>
        <position position="73"/>
    </location>
</feature>
<feature type="domain" description="EAL" evidence="5">
    <location>
        <begin position="448"/>
        <end position="702"/>
    </location>
</feature>